<sequence length="251" mass="29732">MDSKLQLFAKVLLKEHYDEFLEMIQLFNIDKRTFVLQHRKMFEKGWYDTSSEDNEFSEVDIMLCFAIVSHRMAVIDWSGEEYSGQVKRSITMMLKNYGIERFLWNTKKFEDSLDWDKIRRGDYLPLLFQAMNKQLNRGGYSIVFCDTKSDCFRYAILPTAEFVQFENTELDDYLTIISPKIYNIYLADKGNELPKIMLYLKKKFSVPLSEIKEFCSRDKILLGIGNSIIVDEYRKEIEQLGGKIETEEIDR</sequence>
<gene>
    <name evidence="2" type="ORF">M099_0526</name>
</gene>
<evidence type="ECO:0000313" key="3">
    <source>
        <dbReference type="Proteomes" id="UP000027661"/>
    </source>
</evidence>
<dbReference type="PATRIC" id="fig|1339352.3.peg.515"/>
<protein>
    <recommendedName>
        <fullName evidence="1">DUF6630 domain-containing protein</fullName>
    </recommendedName>
</protein>
<organism evidence="2 3">
    <name type="scientific">Phocaeicola vulgatus str. 3975 RP4</name>
    <dbReference type="NCBI Taxonomy" id="1339352"/>
    <lineage>
        <taxon>Bacteria</taxon>
        <taxon>Pseudomonadati</taxon>
        <taxon>Bacteroidota</taxon>
        <taxon>Bacteroidia</taxon>
        <taxon>Bacteroidales</taxon>
        <taxon>Bacteroidaceae</taxon>
        <taxon>Phocaeicola</taxon>
    </lineage>
</organism>
<evidence type="ECO:0000313" key="2">
    <source>
        <dbReference type="EMBL" id="KDS56287.1"/>
    </source>
</evidence>
<dbReference type="EMBL" id="JNHM01000007">
    <property type="protein sequence ID" value="KDS56287.1"/>
    <property type="molecule type" value="Genomic_DNA"/>
</dbReference>
<comment type="caution">
    <text evidence="2">The sequence shown here is derived from an EMBL/GenBank/DDBJ whole genome shotgun (WGS) entry which is preliminary data.</text>
</comment>
<dbReference type="AlphaFoldDB" id="A0A069SN17"/>
<proteinExistence type="predicted"/>
<dbReference type="RefSeq" id="WP_004295472.1">
    <property type="nucleotide sequence ID" value="NZ_JNHM01000007.1"/>
</dbReference>
<dbReference type="GeneID" id="99669081"/>
<reference evidence="2 3" key="1">
    <citation type="submission" date="2014-04" db="EMBL/GenBank/DDBJ databases">
        <authorList>
            <person name="Sears C."/>
            <person name="Carroll K."/>
            <person name="Sack B.R."/>
            <person name="Qadri F."/>
            <person name="Myers L.L."/>
            <person name="Chung G.-T."/>
            <person name="Escheverria P."/>
            <person name="Fraser C.M."/>
            <person name="Sadzewicz L."/>
            <person name="Shefchek K.A."/>
            <person name="Tallon L."/>
            <person name="Das S.P."/>
            <person name="Daugherty S."/>
            <person name="Mongodin E.F."/>
        </authorList>
    </citation>
    <scope>NUCLEOTIDE SEQUENCE [LARGE SCALE GENOMIC DNA]</scope>
    <source>
        <strain evidence="2 3">3975 RP4</strain>
    </source>
</reference>
<dbReference type="InterPro" id="IPR046582">
    <property type="entry name" value="DUF6630"/>
</dbReference>
<dbReference type="Proteomes" id="UP000027661">
    <property type="component" value="Unassembled WGS sequence"/>
</dbReference>
<name>A0A069SN17_PHOVU</name>
<feature type="domain" description="DUF6630" evidence="1">
    <location>
        <begin position="20"/>
        <end position="165"/>
    </location>
</feature>
<dbReference type="Pfam" id="PF20335">
    <property type="entry name" value="DUF6630"/>
    <property type="match status" value="1"/>
</dbReference>
<evidence type="ECO:0000259" key="1">
    <source>
        <dbReference type="Pfam" id="PF20335"/>
    </source>
</evidence>
<accession>A0A069SN17</accession>